<dbReference type="InterPro" id="IPR001173">
    <property type="entry name" value="Glyco_trans_2-like"/>
</dbReference>
<reference evidence="3" key="1">
    <citation type="submission" date="2016-10" db="EMBL/GenBank/DDBJ databases">
        <authorList>
            <person name="de Groot N.N."/>
        </authorList>
    </citation>
    <scope>NUCLEOTIDE SEQUENCE [LARGE SCALE GENOMIC DNA]</scope>
    <source>
        <strain evidence="3">BP1-145</strain>
    </source>
</reference>
<dbReference type="InterPro" id="IPR050834">
    <property type="entry name" value="Glycosyltransf_2"/>
</dbReference>
<dbReference type="PANTHER" id="PTHR43685:SF11">
    <property type="entry name" value="GLYCOSYLTRANSFERASE TAGX-RELATED"/>
    <property type="match status" value="1"/>
</dbReference>
<evidence type="ECO:0000259" key="1">
    <source>
        <dbReference type="Pfam" id="PF00535"/>
    </source>
</evidence>
<comment type="caution">
    <text evidence="2">The sequence shown here is derived from an EMBL/GenBank/DDBJ whole genome shotgun (WGS) entry which is preliminary data.</text>
</comment>
<evidence type="ECO:0000313" key="2">
    <source>
        <dbReference type="EMBL" id="SDO52482.1"/>
    </source>
</evidence>
<evidence type="ECO:0000313" key="3">
    <source>
        <dbReference type="Proteomes" id="UP000199134"/>
    </source>
</evidence>
<dbReference type="RefSeq" id="WP_091854836.1">
    <property type="nucleotide sequence ID" value="NZ_FNIW01000024.1"/>
</dbReference>
<accession>A0A1H0K9L2</accession>
<dbReference type="CDD" id="cd06433">
    <property type="entry name" value="GT_2_WfgS_like"/>
    <property type="match status" value="1"/>
</dbReference>
<protein>
    <submittedName>
        <fullName evidence="2">Glycosyltransferase involved in cell wall bisynthesis</fullName>
    </submittedName>
</protein>
<proteinExistence type="predicted"/>
<dbReference type="SUPFAM" id="SSF53448">
    <property type="entry name" value="Nucleotide-diphospho-sugar transferases"/>
    <property type="match status" value="1"/>
</dbReference>
<dbReference type="PANTHER" id="PTHR43685">
    <property type="entry name" value="GLYCOSYLTRANSFERASE"/>
    <property type="match status" value="1"/>
</dbReference>
<sequence length="239" mass="27351">MIKVSIIIATYNSGSTIRTALESVRKQTFLDWECLVVDGASKDDTIAIVKEYCENDGRFRFVSERDHGIYDAFNKGWRLAEGEWIHYLGSDDSLTVDGLEKVAAELDEKYAVVTGDVFLKRANGTLREQEHHGMFGCHQGVLMQRKVFEEMQGFDEQYRIIADYELLVRVKNAGYVAKNVRVVIAVFSIGGESQKLSSQWEKMWERYRINKKHGVKKFPFLSSMIDFLTLSITSVIRGN</sequence>
<dbReference type="AlphaFoldDB" id="A0A1H0K9L2"/>
<dbReference type="EMBL" id="FNIW01000024">
    <property type="protein sequence ID" value="SDO52482.1"/>
    <property type="molecule type" value="Genomic_DNA"/>
</dbReference>
<feature type="domain" description="Glycosyltransferase 2-like" evidence="1">
    <location>
        <begin position="5"/>
        <end position="133"/>
    </location>
</feature>
<name>A0A1H0K9L2_9BACT</name>
<dbReference type="OrthoDB" id="9788101at2"/>
<dbReference type="Pfam" id="PF00535">
    <property type="entry name" value="Glycos_transf_2"/>
    <property type="match status" value="1"/>
</dbReference>
<gene>
    <name evidence="2" type="ORF">SAMN04487900_12416</name>
</gene>
<dbReference type="Proteomes" id="UP000199134">
    <property type="component" value="Unassembled WGS sequence"/>
</dbReference>
<dbReference type="Gene3D" id="3.90.550.10">
    <property type="entry name" value="Spore Coat Polysaccharide Biosynthesis Protein SpsA, Chain A"/>
    <property type="match status" value="1"/>
</dbReference>
<organism evidence="2 3">
    <name type="scientific">Prevotella communis</name>
    <dbReference type="NCBI Taxonomy" id="2913614"/>
    <lineage>
        <taxon>Bacteria</taxon>
        <taxon>Pseudomonadati</taxon>
        <taxon>Bacteroidota</taxon>
        <taxon>Bacteroidia</taxon>
        <taxon>Bacteroidales</taxon>
        <taxon>Prevotellaceae</taxon>
        <taxon>Prevotella</taxon>
    </lineage>
</organism>
<dbReference type="InterPro" id="IPR029044">
    <property type="entry name" value="Nucleotide-diphossugar_trans"/>
</dbReference>